<dbReference type="Pfam" id="PF00931">
    <property type="entry name" value="NB-ARC"/>
    <property type="match status" value="1"/>
</dbReference>
<dbReference type="Proteomes" id="UP000245166">
    <property type="component" value="Unassembled WGS sequence"/>
</dbReference>
<evidence type="ECO:0000259" key="1">
    <source>
        <dbReference type="Pfam" id="PF00931"/>
    </source>
</evidence>
<comment type="caution">
    <text evidence="2">The sequence shown here is derived from an EMBL/GenBank/DDBJ whole genome shotgun (WGS) entry which is preliminary data.</text>
</comment>
<dbReference type="RefSeq" id="WP_109229421.1">
    <property type="nucleotide sequence ID" value="NZ_PYHR01000002.1"/>
</dbReference>
<dbReference type="InterPro" id="IPR011990">
    <property type="entry name" value="TPR-like_helical_dom_sf"/>
</dbReference>
<reference evidence="2 3" key="1">
    <citation type="submission" date="2018-03" db="EMBL/GenBank/DDBJ databases">
        <title>Genome assembly of novel Miniimonas species PCH200.</title>
        <authorList>
            <person name="Thakur V."/>
            <person name="Kumar V."/>
            <person name="Singh D."/>
        </authorList>
    </citation>
    <scope>NUCLEOTIDE SEQUENCE [LARGE SCALE GENOMIC DNA]</scope>
    <source>
        <strain evidence="2 3">PCH200</strain>
    </source>
</reference>
<protein>
    <recommendedName>
        <fullName evidence="1">NB-ARC domain-containing protein</fullName>
    </recommendedName>
</protein>
<gene>
    <name evidence="2" type="ORF">C8046_10660</name>
</gene>
<accession>A0A2U1ZVS2</accession>
<dbReference type="EMBL" id="PYHR01000002">
    <property type="protein sequence ID" value="PWD51040.1"/>
    <property type="molecule type" value="Genomic_DNA"/>
</dbReference>
<dbReference type="AlphaFoldDB" id="A0A2U1ZVS2"/>
<proteinExistence type="predicted"/>
<dbReference type="Gene3D" id="3.40.50.300">
    <property type="entry name" value="P-loop containing nucleotide triphosphate hydrolases"/>
    <property type="match status" value="1"/>
</dbReference>
<evidence type="ECO:0000313" key="2">
    <source>
        <dbReference type="EMBL" id="PWD51040.1"/>
    </source>
</evidence>
<sequence>MDAPTAPPGLDAIAERLRDLRVQAGQPSFTEIAREVGRLRDARGVSPWAARPGRVTVYDVFRDGRKRVDIDLVLDVLTALGFADERVPVRQLYREIVSTRASSTARPRVETLAVPADVDLLGRELELEHLLTALTTAALASSDKTFAVVTGLAGVGKTALARAVTHRLVATVPGAFAVEASVRTASGDSEATSVGPDHIVSAVDAMLQRRRQSDDDVAPRCVVLLDDVVSSENLEAVVAGLPSGSLVVATCRRDLVVTGTAAHVRLGPLDTTTTAALLRAALPTDRVVSDADSEALHRLAELCGGLPLAVSILQGQIAARPGWPLSDVEMWLARAEQEHVGFLDSVHDGLDPGVARALRLCALHPARLSPAEIAALTGTDDTEAERAIAVLVREHLLVRDPGGRLDLHDLVRGHAQRRATEVEPYSQVKLAVERLGGLLLHSPDPGTDWLEEHVEVVVTTAQLAADHELPAVVTGLADLAHVHLRRTLRDGDSLLLLGAARRHGLPEERAEADRRYIQTLLYAKDATGALAIGEPLLALTSDPRYHHSLALVAEAYRFSARYDDAIRTALSARDGAIAAEDLFVITIASSTLVYSHLEKLEATRAREACEVGLAALADAEAPHERLSLLHSLGRTLVLDAEWDRARQAYEECRVLAAGADRQDMLAFCALQLEVIDLLSGDVMTAVTRLTATVESALRIGDAYVAFEGMLWLGLAHLRAGDPDAAAPWLDQAREAADIDDTGRVEAHLAELALGRRDADAAERHLRAATTLGRGGRTVELLVAQGLGDVAALRGDLDDARQHWGDALALDPPALYAVPLRERVEGGERR</sequence>
<dbReference type="SUPFAM" id="SSF52540">
    <property type="entry name" value="P-loop containing nucleoside triphosphate hydrolases"/>
    <property type="match status" value="1"/>
</dbReference>
<feature type="domain" description="NB-ARC" evidence="1">
    <location>
        <begin position="141"/>
        <end position="256"/>
    </location>
</feature>
<dbReference type="SUPFAM" id="SSF48452">
    <property type="entry name" value="TPR-like"/>
    <property type="match status" value="1"/>
</dbReference>
<evidence type="ECO:0000313" key="3">
    <source>
        <dbReference type="Proteomes" id="UP000245166"/>
    </source>
</evidence>
<dbReference type="GO" id="GO:0043531">
    <property type="term" value="F:ADP binding"/>
    <property type="evidence" value="ECO:0007669"/>
    <property type="project" value="InterPro"/>
</dbReference>
<dbReference type="InterPro" id="IPR027417">
    <property type="entry name" value="P-loop_NTPase"/>
</dbReference>
<dbReference type="OrthoDB" id="7628974at2"/>
<name>A0A2U1ZVS2_9MICO</name>
<dbReference type="PRINTS" id="PR00364">
    <property type="entry name" value="DISEASERSIST"/>
</dbReference>
<keyword evidence="3" id="KW-1185">Reference proteome</keyword>
<dbReference type="Gene3D" id="1.25.40.10">
    <property type="entry name" value="Tetratricopeptide repeat domain"/>
    <property type="match status" value="1"/>
</dbReference>
<organism evidence="2 3">
    <name type="scientific">Serinibacter arcticus</name>
    <dbReference type="NCBI Taxonomy" id="1655435"/>
    <lineage>
        <taxon>Bacteria</taxon>
        <taxon>Bacillati</taxon>
        <taxon>Actinomycetota</taxon>
        <taxon>Actinomycetes</taxon>
        <taxon>Micrococcales</taxon>
        <taxon>Beutenbergiaceae</taxon>
        <taxon>Serinibacter</taxon>
    </lineage>
</organism>
<dbReference type="InterPro" id="IPR002182">
    <property type="entry name" value="NB-ARC"/>
</dbReference>